<keyword evidence="4" id="KW-1185">Reference proteome</keyword>
<name>A0ABW5GCM3_9PSEU</name>
<dbReference type="EMBL" id="JBHUKU010000004">
    <property type="protein sequence ID" value="MFD2458693.1"/>
    <property type="molecule type" value="Genomic_DNA"/>
</dbReference>
<keyword evidence="2" id="KW-0472">Membrane</keyword>
<gene>
    <name evidence="3" type="ORF">ACFSYJ_08780</name>
</gene>
<accession>A0ABW5GCM3</accession>
<evidence type="ECO:0000256" key="1">
    <source>
        <dbReference type="SAM" id="MobiDB-lite"/>
    </source>
</evidence>
<feature type="compositionally biased region" description="Basic and acidic residues" evidence="1">
    <location>
        <begin position="65"/>
        <end position="74"/>
    </location>
</feature>
<dbReference type="RefSeq" id="WP_345387532.1">
    <property type="nucleotide sequence ID" value="NZ_BAABHG010000002.1"/>
</dbReference>
<feature type="region of interest" description="Disordered" evidence="1">
    <location>
        <begin position="65"/>
        <end position="95"/>
    </location>
</feature>
<feature type="transmembrane region" description="Helical" evidence="2">
    <location>
        <begin position="7"/>
        <end position="31"/>
    </location>
</feature>
<evidence type="ECO:0000313" key="4">
    <source>
        <dbReference type="Proteomes" id="UP001597419"/>
    </source>
</evidence>
<organism evidence="3 4">
    <name type="scientific">Amycolatopsis samaneae</name>
    <dbReference type="NCBI Taxonomy" id="664691"/>
    <lineage>
        <taxon>Bacteria</taxon>
        <taxon>Bacillati</taxon>
        <taxon>Actinomycetota</taxon>
        <taxon>Actinomycetes</taxon>
        <taxon>Pseudonocardiales</taxon>
        <taxon>Pseudonocardiaceae</taxon>
        <taxon>Amycolatopsis</taxon>
    </lineage>
</organism>
<keyword evidence="2" id="KW-0812">Transmembrane</keyword>
<sequence>MTTRFPLRVAGSIVGGLTALVSGLVGSGLVTSDQGNAVTGIITAVITLLAAFGVVVSAERKVTPLADPRDRHGDPLVSSPVREQAKPLDWGNFDA</sequence>
<proteinExistence type="predicted"/>
<protein>
    <submittedName>
        <fullName evidence="3">Uncharacterized protein</fullName>
    </submittedName>
</protein>
<dbReference type="Proteomes" id="UP001597419">
    <property type="component" value="Unassembled WGS sequence"/>
</dbReference>
<evidence type="ECO:0000256" key="2">
    <source>
        <dbReference type="SAM" id="Phobius"/>
    </source>
</evidence>
<feature type="transmembrane region" description="Helical" evidence="2">
    <location>
        <begin position="37"/>
        <end position="56"/>
    </location>
</feature>
<reference evidence="4" key="1">
    <citation type="journal article" date="2019" name="Int. J. Syst. Evol. Microbiol.">
        <title>The Global Catalogue of Microorganisms (GCM) 10K type strain sequencing project: providing services to taxonomists for standard genome sequencing and annotation.</title>
        <authorList>
            <consortium name="The Broad Institute Genomics Platform"/>
            <consortium name="The Broad Institute Genome Sequencing Center for Infectious Disease"/>
            <person name="Wu L."/>
            <person name="Ma J."/>
        </authorList>
    </citation>
    <scope>NUCLEOTIDE SEQUENCE [LARGE SCALE GENOMIC DNA]</scope>
    <source>
        <strain evidence="4">CGMCC 4.7643</strain>
    </source>
</reference>
<keyword evidence="2" id="KW-1133">Transmembrane helix</keyword>
<evidence type="ECO:0000313" key="3">
    <source>
        <dbReference type="EMBL" id="MFD2458693.1"/>
    </source>
</evidence>
<comment type="caution">
    <text evidence="3">The sequence shown here is derived from an EMBL/GenBank/DDBJ whole genome shotgun (WGS) entry which is preliminary data.</text>
</comment>